<reference evidence="4 5" key="2">
    <citation type="journal article" date="2012" name="Open Biol.">
        <title>Characteristics of nucleosomes and linker DNA regions on the genome of the basidiomycete Mixia osmundae revealed by mono- and dinucleosome mapping.</title>
        <authorList>
            <person name="Nishida H."/>
            <person name="Kondo S."/>
            <person name="Matsumoto T."/>
            <person name="Suzuki Y."/>
            <person name="Yoshikawa H."/>
            <person name="Taylor T.D."/>
            <person name="Sugiyama J."/>
        </authorList>
    </citation>
    <scope>NUCLEOTIDE SEQUENCE [LARGE SCALE GENOMIC DNA]</scope>
    <source>
        <strain evidence="5">CBS 9802 / IAM 14324 / JCM 22182 / KY 12970</strain>
    </source>
</reference>
<organism evidence="4 5">
    <name type="scientific">Mixia osmundae (strain CBS 9802 / IAM 14324 / JCM 22182 / KY 12970)</name>
    <dbReference type="NCBI Taxonomy" id="764103"/>
    <lineage>
        <taxon>Eukaryota</taxon>
        <taxon>Fungi</taxon>
        <taxon>Dikarya</taxon>
        <taxon>Basidiomycota</taxon>
        <taxon>Pucciniomycotina</taxon>
        <taxon>Mixiomycetes</taxon>
        <taxon>Mixiales</taxon>
        <taxon>Mixiaceae</taxon>
        <taxon>Mixia</taxon>
    </lineage>
</organism>
<feature type="compositionally biased region" description="Basic and acidic residues" evidence="2">
    <location>
        <begin position="603"/>
        <end position="627"/>
    </location>
</feature>
<feature type="compositionally biased region" description="Low complexity" evidence="2">
    <location>
        <begin position="1149"/>
        <end position="1169"/>
    </location>
</feature>
<feature type="compositionally biased region" description="Polar residues" evidence="2">
    <location>
        <begin position="46"/>
        <end position="65"/>
    </location>
</feature>
<evidence type="ECO:0000256" key="1">
    <source>
        <dbReference type="SAM" id="Coils"/>
    </source>
</evidence>
<evidence type="ECO:0000313" key="4">
    <source>
        <dbReference type="EMBL" id="GAA93953.1"/>
    </source>
</evidence>
<feature type="region of interest" description="Disordered" evidence="2">
    <location>
        <begin position="603"/>
        <end position="704"/>
    </location>
</feature>
<dbReference type="SUPFAM" id="SSF144284">
    <property type="entry name" value="Sec2 N-terminal region"/>
    <property type="match status" value="1"/>
</dbReference>
<feature type="compositionally biased region" description="Low complexity" evidence="2">
    <location>
        <begin position="1000"/>
        <end position="1011"/>
    </location>
</feature>
<dbReference type="InterPro" id="IPR009449">
    <property type="entry name" value="Sec2_N"/>
</dbReference>
<reference evidence="4 5" key="1">
    <citation type="journal article" date="2011" name="J. Gen. Appl. Microbiol.">
        <title>Draft genome sequencing of the enigmatic basidiomycete Mixia osmundae.</title>
        <authorList>
            <person name="Nishida H."/>
            <person name="Nagatsuka Y."/>
            <person name="Sugiyama J."/>
        </authorList>
    </citation>
    <scope>NUCLEOTIDE SEQUENCE [LARGE SCALE GENOMIC DNA]</scope>
    <source>
        <strain evidence="5">CBS 9802 / IAM 14324 / JCM 22182 / KY 12970</strain>
    </source>
</reference>
<feature type="compositionally biased region" description="Low complexity" evidence="2">
    <location>
        <begin position="311"/>
        <end position="355"/>
    </location>
</feature>
<feature type="region of interest" description="Disordered" evidence="2">
    <location>
        <begin position="101"/>
        <end position="475"/>
    </location>
</feature>
<feature type="region of interest" description="Disordered" evidence="2">
    <location>
        <begin position="1000"/>
        <end position="1049"/>
    </location>
</feature>
<name>G7DT74_MIXOS</name>
<keyword evidence="5" id="KW-1185">Reference proteome</keyword>
<dbReference type="Gene3D" id="6.10.140.910">
    <property type="match status" value="1"/>
</dbReference>
<comment type="caution">
    <text evidence="4">The sequence shown here is derived from an EMBL/GenBank/DDBJ whole genome shotgun (WGS) entry which is preliminary data.</text>
</comment>
<dbReference type="Proteomes" id="UP000009131">
    <property type="component" value="Unassembled WGS sequence"/>
</dbReference>
<evidence type="ECO:0000259" key="3">
    <source>
        <dbReference type="Pfam" id="PF06428"/>
    </source>
</evidence>
<sequence length="1190" mass="127728">MKRGRPEHPLSGPDRLTAVDRCAACFVARPRSPELRLRATRVTQNAPAKWPSNQRLMPSVASSRDPQVRLGSGKISAISHPFAAGSRPKLPALSTDTALTDNRLPSSAAGTGTAPGYGQAITKTEPFRSKTPSETRIPYSIGEQRSTRAQSVVARSAPRSPASAGAVGQTRSLWRDWETTAPPSAPPAIPHAPKSPTASLRSLPRTASRRPPLSSRSQDAQDRDKARRDSVKSSISEPRSVRVPSRDPAPRSGHRIQEALPLPKSGSLDPDSPVDAPLGAPGRDRDVHAIPLASEATEPPRLSSFQHRPESSQGSQSASGQSSQRESSRSTSLAGSSLPTRTSRESLSSSSGRSRQPSHDTDREPSLEIDLPPWAFDARPANQTESHRARQASSSSSQRSSSRGASLASGSNARLDAFLGRTPAMPSPSMSRSESSTPSLAESLRDDRSVELEPVTPRPSQPDHKRVQSSSTNHFDLRLSTADSLDGSGPITPRPILRPATSQISATGDSAADVTIDARADIEFARRVMGNAKGADSSPTKRIAARQEQAIQAIQRLVPRYDALVEYVETLTSRQNDLEASLKIARSNVTLVEQHAETLSEALRRRDQDSRMLRSDDKPSIELERTRSGTSDTGQTTELQAPALERKDSFWRRAGKKLAGAAEDEPPRMRRTASESSNTSSAPSLTSLTEVLDPSESSVEDPSINDLCAPLSDKATTADYIARLQDIQVYMNLCRSGYNRQRQEHESLHSSHATLQQAFNALQQEHASTKAAHVKLQHAHGEMQTEVESLSETLFGEANKMVADERKAAAELQAELDTARRQIEQLSQDAAAATVIRAEYDRLKKRVGASPTPSPDRTVAGIEALRTMHSGSPGQGSLELQPPRPPFWRNISNMSGVSAVSNPASLASLVTEAHEDAMAHEENELSPGASGGARAWLAATFGRKASSTSLPMDATDSRDSLESSPAFSTSSRQDATARMQRFLSVTSEAVVARSVSQDRAAPSVQVSAAAQDHSPQFWRSGEHPSTPSPKLGSGMLRRDSEELTPEPRTLALKPLRMSRSLGDFNSLLLSPSSASLTTSPESMSIRSEAPISNYPLARKVRPPASLDALQNATRLLKQTPSLGAMTSRAAPSVPTLASLPAGLTRPSNRRTASSQSARSTGSTRSGARSPAMTRAADDLDQLMADMADLI</sequence>
<dbReference type="HOGENOM" id="CLU_271912_0_0_1"/>
<evidence type="ECO:0000313" key="5">
    <source>
        <dbReference type="Proteomes" id="UP000009131"/>
    </source>
</evidence>
<feature type="domain" description="GDP/GTP exchange factor Sec2 N-terminal" evidence="3">
    <location>
        <begin position="738"/>
        <end position="825"/>
    </location>
</feature>
<feature type="compositionally biased region" description="Polar residues" evidence="2">
    <location>
        <begin position="962"/>
        <end position="974"/>
    </location>
</feature>
<dbReference type="STRING" id="764103.G7DT74"/>
<feature type="compositionally biased region" description="Polar residues" evidence="2">
    <location>
        <begin position="101"/>
        <end position="110"/>
    </location>
</feature>
<dbReference type="AlphaFoldDB" id="G7DT74"/>
<keyword evidence="1" id="KW-0175">Coiled coil</keyword>
<evidence type="ECO:0000256" key="2">
    <source>
        <dbReference type="SAM" id="MobiDB-lite"/>
    </source>
</evidence>
<feature type="compositionally biased region" description="Low complexity" evidence="2">
    <location>
        <begin position="674"/>
        <end position="690"/>
    </location>
</feature>
<feature type="region of interest" description="Disordered" evidence="2">
    <location>
        <begin position="1120"/>
        <end position="1175"/>
    </location>
</feature>
<dbReference type="InParanoid" id="G7DT74"/>
<proteinExistence type="predicted"/>
<dbReference type="Pfam" id="PF06428">
    <property type="entry name" value="Sec2p"/>
    <property type="match status" value="1"/>
</dbReference>
<feature type="region of interest" description="Disordered" evidence="2">
    <location>
        <begin position="946"/>
        <end position="974"/>
    </location>
</feature>
<gene>
    <name evidence="4" type="primary">Mo00599</name>
    <name evidence="4" type="ORF">E5Q_00599</name>
</gene>
<feature type="region of interest" description="Disordered" evidence="2">
    <location>
        <begin position="46"/>
        <end position="68"/>
    </location>
</feature>
<feature type="compositionally biased region" description="Low complexity" evidence="2">
    <location>
        <begin position="391"/>
        <end position="439"/>
    </location>
</feature>
<feature type="compositionally biased region" description="Basic and acidic residues" evidence="2">
    <location>
        <begin position="357"/>
        <end position="366"/>
    </location>
</feature>
<accession>G7DT74</accession>
<dbReference type="OrthoDB" id="5560525at2759"/>
<feature type="coiled-coil region" evidence="1">
    <location>
        <begin position="802"/>
        <end position="836"/>
    </location>
</feature>
<feature type="compositionally biased region" description="Polar residues" evidence="2">
    <location>
        <begin position="628"/>
        <end position="639"/>
    </location>
</feature>
<feature type="compositionally biased region" description="Basic and acidic residues" evidence="2">
    <location>
        <begin position="219"/>
        <end position="231"/>
    </location>
</feature>
<feature type="compositionally biased region" description="Low complexity" evidence="2">
    <location>
        <begin position="151"/>
        <end position="168"/>
    </location>
</feature>
<protein>
    <recommendedName>
        <fullName evidence="3">GDP/GTP exchange factor Sec2 N-terminal domain-containing protein</fullName>
    </recommendedName>
</protein>
<dbReference type="EMBL" id="BABT02000025">
    <property type="protein sequence ID" value="GAA93953.1"/>
    <property type="molecule type" value="Genomic_DNA"/>
</dbReference>